<evidence type="ECO:0000256" key="1">
    <source>
        <dbReference type="SAM" id="Phobius"/>
    </source>
</evidence>
<protein>
    <submittedName>
        <fullName evidence="2">Uncharacterized protein</fullName>
    </submittedName>
</protein>
<proteinExistence type="predicted"/>
<dbReference type="Proteomes" id="UP000244223">
    <property type="component" value="Unassembled WGS sequence"/>
</dbReference>
<name>A0A2T5J3K3_9GAMM</name>
<accession>A0A2T5J3K3</accession>
<reference evidence="2 3" key="1">
    <citation type="submission" date="2018-04" db="EMBL/GenBank/DDBJ databases">
        <title>Genomic Encyclopedia of Archaeal and Bacterial Type Strains, Phase II (KMG-II): from individual species to whole genera.</title>
        <authorList>
            <person name="Goeker M."/>
        </authorList>
    </citation>
    <scope>NUCLEOTIDE SEQUENCE [LARGE SCALE GENOMIC DNA]</scope>
    <source>
        <strain evidence="2 3">DSM 5822</strain>
    </source>
</reference>
<evidence type="ECO:0000313" key="3">
    <source>
        <dbReference type="Proteomes" id="UP000244223"/>
    </source>
</evidence>
<feature type="transmembrane region" description="Helical" evidence="1">
    <location>
        <begin position="41"/>
        <end position="63"/>
    </location>
</feature>
<organism evidence="2 3">
    <name type="scientific">Agitococcus lubricus</name>
    <dbReference type="NCBI Taxonomy" id="1077255"/>
    <lineage>
        <taxon>Bacteria</taxon>
        <taxon>Pseudomonadati</taxon>
        <taxon>Pseudomonadota</taxon>
        <taxon>Gammaproteobacteria</taxon>
        <taxon>Moraxellales</taxon>
        <taxon>Moraxellaceae</taxon>
        <taxon>Agitococcus</taxon>
    </lineage>
</organism>
<evidence type="ECO:0000313" key="2">
    <source>
        <dbReference type="EMBL" id="PTQ91199.1"/>
    </source>
</evidence>
<keyword evidence="1" id="KW-0472">Membrane</keyword>
<keyword evidence="1" id="KW-1133">Transmembrane helix</keyword>
<gene>
    <name evidence="2" type="ORF">C8N29_101271</name>
</gene>
<dbReference type="EMBL" id="QAON01000001">
    <property type="protein sequence ID" value="PTQ91199.1"/>
    <property type="molecule type" value="Genomic_DNA"/>
</dbReference>
<dbReference type="OrthoDB" id="6720949at2"/>
<comment type="caution">
    <text evidence="2">The sequence shown here is derived from an EMBL/GenBank/DDBJ whole genome shotgun (WGS) entry which is preliminary data.</text>
</comment>
<feature type="transmembrane region" description="Helical" evidence="1">
    <location>
        <begin position="12"/>
        <end position="35"/>
    </location>
</feature>
<keyword evidence="3" id="KW-1185">Reference proteome</keyword>
<dbReference type="RefSeq" id="WP_107864220.1">
    <property type="nucleotide sequence ID" value="NZ_QAON01000001.1"/>
</dbReference>
<sequence length="98" mass="10734">MTIQQIRLVQIICQISVSVSAISVLIFAAAILRIFHLSVETGVVIQDIFVASTVASAILILVVRRLECPVCANRFIGETHPSLFTKVCKHCRRGVGED</sequence>
<dbReference type="AlphaFoldDB" id="A0A2T5J3K3"/>
<keyword evidence="1" id="KW-0812">Transmembrane</keyword>